<dbReference type="SUPFAM" id="SSF64182">
    <property type="entry name" value="DHH phosphoesterases"/>
    <property type="match status" value="1"/>
</dbReference>
<dbReference type="Pfam" id="PF02833">
    <property type="entry name" value="DHHA2"/>
    <property type="match status" value="1"/>
</dbReference>
<dbReference type="PANTHER" id="PTHR12112:SF39">
    <property type="entry name" value="EG:152A3.5 PROTEIN (FBGN0003116_PN PROTEIN)"/>
    <property type="match status" value="1"/>
</dbReference>
<keyword evidence="4" id="KW-0464">Manganese</keyword>
<evidence type="ECO:0000259" key="5">
    <source>
        <dbReference type="SMART" id="SM01131"/>
    </source>
</evidence>
<feature type="domain" description="DHHA2" evidence="5">
    <location>
        <begin position="319"/>
        <end position="505"/>
    </location>
</feature>
<dbReference type="AlphaFoldDB" id="A0AAF0EUC2"/>
<dbReference type="PANTHER" id="PTHR12112">
    <property type="entry name" value="BNIP - RELATED"/>
    <property type="match status" value="1"/>
</dbReference>
<name>A0AAF0EUC2_9BASI</name>
<evidence type="ECO:0000256" key="4">
    <source>
        <dbReference type="ARBA" id="ARBA00023211"/>
    </source>
</evidence>
<dbReference type="InterPro" id="IPR004097">
    <property type="entry name" value="DHHA2"/>
</dbReference>
<keyword evidence="3 6" id="KW-0378">Hydrolase</keyword>
<proteinExistence type="predicted"/>
<accession>A0AAF0EUC2</accession>
<evidence type="ECO:0000313" key="7">
    <source>
        <dbReference type="Proteomes" id="UP001219933"/>
    </source>
</evidence>
<comment type="cofactor">
    <cofactor evidence="1">
        <name>Mn(2+)</name>
        <dbReference type="ChEBI" id="CHEBI:29035"/>
    </cofactor>
</comment>
<dbReference type="InterPro" id="IPR001667">
    <property type="entry name" value="DDH_dom"/>
</dbReference>
<dbReference type="Gene3D" id="3.90.1640.10">
    <property type="entry name" value="inorganic pyrophosphatase (n-terminal core)"/>
    <property type="match status" value="1"/>
</dbReference>
<dbReference type="Proteomes" id="UP001219933">
    <property type="component" value="Chromosome 6"/>
</dbReference>
<sequence length="506" mass="55514">MRRHSPQVLATALVVALCAGALLFQYARIRSAPRVTKLRTASALPLTDFVSAARQAAKSHFRDPKETLVLVAGNEAGDLDSAASAIALCYIIEHELDHFVRYGLPRARYVPVIQTPRRALSHRRENLAVLEAVGLDIDEILCIDEVRAMASEEQLAPSHNTYIGLVDHAALAPSWGHAHVLIVIDHHADVGAHKDAPLRLIYPPTSHPVGSASSIIAKLYAEALAARQGVPDRAVADLLLSAGVIDTRNYLLSPAGKATHIDDEARRFLQPYSSFSSKTPAKNMLARGKAVFAAVHPPDLVPLETIPDDPDVALMDDWSAFMQSVKRDVGHLDAHQLLARDYKEGVVKAHKFGIASVPIGIYSVVTGSYRGVRSGSLDEDWDAWWRVATNWMRERHTDTLLVMLSYRKEGKKKQRRELIIVSRDCDHFAHLSHGLETAGAPGSDSDHPALAAPLALEEWHFEGTTVHGLDGSKIRAVPGFCAAVWRQKNTKANRKVVQPVLEKLLE</sequence>
<dbReference type="InterPro" id="IPR038763">
    <property type="entry name" value="DHH_sf"/>
</dbReference>
<dbReference type="SMART" id="SM01131">
    <property type="entry name" value="DHHA2"/>
    <property type="match status" value="1"/>
</dbReference>
<keyword evidence="7" id="KW-1185">Reference proteome</keyword>
<protein>
    <submittedName>
        <fullName evidence="6">Exopolyphosphatase</fullName>
        <ecNumber evidence="6">3.6.1.11</ecNumber>
    </submittedName>
</protein>
<keyword evidence="2" id="KW-0479">Metal-binding</keyword>
<dbReference type="GO" id="GO:0004309">
    <property type="term" value="F:exopolyphosphatase activity"/>
    <property type="evidence" value="ECO:0007669"/>
    <property type="project" value="UniProtKB-EC"/>
</dbReference>
<organism evidence="6 7">
    <name type="scientific">Malassezia cuniculi</name>
    <dbReference type="NCBI Taxonomy" id="948313"/>
    <lineage>
        <taxon>Eukaryota</taxon>
        <taxon>Fungi</taxon>
        <taxon>Dikarya</taxon>
        <taxon>Basidiomycota</taxon>
        <taxon>Ustilaginomycotina</taxon>
        <taxon>Malasseziomycetes</taxon>
        <taxon>Malasseziales</taxon>
        <taxon>Malasseziaceae</taxon>
        <taxon>Malassezia</taxon>
    </lineage>
</organism>
<dbReference type="Gene3D" id="3.10.310.20">
    <property type="entry name" value="DHHA2 domain"/>
    <property type="match status" value="1"/>
</dbReference>
<evidence type="ECO:0000256" key="2">
    <source>
        <dbReference type="ARBA" id="ARBA00022723"/>
    </source>
</evidence>
<dbReference type="GO" id="GO:0005737">
    <property type="term" value="C:cytoplasm"/>
    <property type="evidence" value="ECO:0007669"/>
    <property type="project" value="InterPro"/>
</dbReference>
<dbReference type="Pfam" id="PF01368">
    <property type="entry name" value="DHH"/>
    <property type="match status" value="1"/>
</dbReference>
<dbReference type="InterPro" id="IPR038222">
    <property type="entry name" value="DHHA2_dom_sf"/>
</dbReference>
<reference evidence="6" key="1">
    <citation type="submission" date="2023-03" db="EMBL/GenBank/DDBJ databases">
        <title>Mating type loci evolution in Malassezia.</title>
        <authorList>
            <person name="Coelho M.A."/>
        </authorList>
    </citation>
    <scope>NUCLEOTIDE SEQUENCE</scope>
    <source>
        <strain evidence="6">CBS 11721</strain>
    </source>
</reference>
<gene>
    <name evidence="6" type="primary">PPX1</name>
    <name evidence="6" type="ORF">MCUN1_003877</name>
</gene>
<dbReference type="GO" id="GO:0046872">
    <property type="term" value="F:metal ion binding"/>
    <property type="evidence" value="ECO:0007669"/>
    <property type="project" value="UniProtKB-KW"/>
</dbReference>
<dbReference type="EC" id="3.6.1.11" evidence="6"/>
<dbReference type="EMBL" id="CP119882">
    <property type="protein sequence ID" value="WFD36985.1"/>
    <property type="molecule type" value="Genomic_DNA"/>
</dbReference>
<evidence type="ECO:0000256" key="1">
    <source>
        <dbReference type="ARBA" id="ARBA00001936"/>
    </source>
</evidence>
<evidence type="ECO:0000313" key="6">
    <source>
        <dbReference type="EMBL" id="WFD36985.1"/>
    </source>
</evidence>
<evidence type="ECO:0000256" key="3">
    <source>
        <dbReference type="ARBA" id="ARBA00022801"/>
    </source>
</evidence>